<evidence type="ECO:0000313" key="5">
    <source>
        <dbReference type="Proteomes" id="UP000298763"/>
    </source>
</evidence>
<protein>
    <submittedName>
        <fullName evidence="4">Type II secretion system protein</fullName>
    </submittedName>
    <submittedName>
        <fullName evidence="3">Type II secretory pathway pseudopilin PulG</fullName>
    </submittedName>
</protein>
<feature type="transmembrane region" description="Helical" evidence="2">
    <location>
        <begin position="20"/>
        <end position="44"/>
    </location>
</feature>
<feature type="compositionally biased region" description="Acidic residues" evidence="1">
    <location>
        <begin position="229"/>
        <end position="245"/>
    </location>
</feature>
<organism evidence="3 6">
    <name type="scientific">Pseudoduganella umbonata</name>
    <dbReference type="NCBI Taxonomy" id="864828"/>
    <lineage>
        <taxon>Bacteria</taxon>
        <taxon>Pseudomonadati</taxon>
        <taxon>Pseudomonadota</taxon>
        <taxon>Betaproteobacteria</taxon>
        <taxon>Burkholderiales</taxon>
        <taxon>Oxalobacteraceae</taxon>
        <taxon>Telluria group</taxon>
        <taxon>Pseudoduganella</taxon>
    </lineage>
</organism>
<dbReference type="EMBL" id="CP040017">
    <property type="protein sequence ID" value="QCP13897.1"/>
    <property type="molecule type" value="Genomic_DNA"/>
</dbReference>
<dbReference type="Proteomes" id="UP000298763">
    <property type="component" value="Chromosome"/>
</dbReference>
<evidence type="ECO:0000313" key="4">
    <source>
        <dbReference type="EMBL" id="QCP13897.1"/>
    </source>
</evidence>
<accession>A0A4P8HV48</accession>
<keyword evidence="2" id="KW-0472">Membrane</keyword>
<keyword evidence="2" id="KW-1133">Transmembrane helix</keyword>
<evidence type="ECO:0000313" key="6">
    <source>
        <dbReference type="Proteomes" id="UP000584325"/>
    </source>
</evidence>
<evidence type="ECO:0000256" key="1">
    <source>
        <dbReference type="SAM" id="MobiDB-lite"/>
    </source>
</evidence>
<keyword evidence="5" id="KW-1185">Reference proteome</keyword>
<sequence length="268" mass="28198">MTAAASHIPNGERPRAAGGFTYVGLIILVAIIGLVAATTVRVGVTLQRAQAERDLLHIGEQFSNALKSYAAATPAGQPRQPATLKELLKDPRFPGIRRHLRKIFVDPMTGKAEWGIIYLADNKGILGIYSLSAAQPIKISNFSARFQAFNGKQKISEWVFTFDGQEPLPPAQVKPGQPGQLAPRPGEAPATPGTGSLFPGTQTSKPPAPPATPDAVDDAPVETPPVEAEPAEPEPAEPEPVEPEQADPVQAEPAGVPAQQPPGATNDS</sequence>
<proteinExistence type="predicted"/>
<evidence type="ECO:0000256" key="2">
    <source>
        <dbReference type="SAM" id="Phobius"/>
    </source>
</evidence>
<dbReference type="RefSeq" id="WP_137316675.1">
    <property type="nucleotide sequence ID" value="NZ_CP040017.1"/>
</dbReference>
<name>A0A4P8HV48_9BURK</name>
<evidence type="ECO:0000313" key="3">
    <source>
        <dbReference type="EMBL" id="MBB3223169.1"/>
    </source>
</evidence>
<dbReference type="Proteomes" id="UP000584325">
    <property type="component" value="Unassembled WGS sequence"/>
</dbReference>
<dbReference type="OrthoDB" id="5608857at2"/>
<reference evidence="3 6" key="2">
    <citation type="submission" date="2020-08" db="EMBL/GenBank/DDBJ databases">
        <title>Genomic Encyclopedia of Type Strains, Phase III (KMG-III): the genomes of soil and plant-associated and newly described type strains.</title>
        <authorList>
            <person name="Whitman W."/>
        </authorList>
    </citation>
    <scope>NUCLEOTIDE SEQUENCE [LARGE SCALE GENOMIC DNA]</scope>
    <source>
        <strain evidence="3 6">CECT 7753</strain>
    </source>
</reference>
<feature type="region of interest" description="Disordered" evidence="1">
    <location>
        <begin position="166"/>
        <end position="268"/>
    </location>
</feature>
<dbReference type="EMBL" id="JACHXS010000008">
    <property type="protein sequence ID" value="MBB3223169.1"/>
    <property type="molecule type" value="Genomic_DNA"/>
</dbReference>
<feature type="compositionally biased region" description="Low complexity" evidence="1">
    <location>
        <begin position="248"/>
        <end position="268"/>
    </location>
</feature>
<keyword evidence="2" id="KW-0812">Transmembrane</keyword>
<reference evidence="4 5" key="1">
    <citation type="submission" date="2019-05" db="EMBL/GenBank/DDBJ databases">
        <title>Draft Genome Sequences of Six Type Strains of the Genus Massilia.</title>
        <authorList>
            <person name="Miess H."/>
            <person name="Frediansyhah A."/>
            <person name="Gross H."/>
        </authorList>
    </citation>
    <scope>NUCLEOTIDE SEQUENCE [LARGE SCALE GENOMIC DNA]</scope>
    <source>
        <strain evidence="4 5">DSMZ 26121</strain>
    </source>
</reference>
<dbReference type="AlphaFoldDB" id="A0A4P8HV48"/>
<gene>
    <name evidence="4" type="ORF">FCL38_28330</name>
    <name evidence="3" type="ORF">FHS02_004012</name>
</gene>